<comment type="catalytic activity">
    <reaction evidence="8">
        <text>Endonucleolytic cleavage of RNA, removing extra 3' nucleotides from tRNA precursor, generating 3' termini of tRNAs. A 3'-hydroxy group is left at the tRNA terminus and a 5'-phosphoryl group is left at the trailer molecule.</text>
        <dbReference type="EC" id="3.1.26.11"/>
    </reaction>
</comment>
<feature type="binding site" evidence="8">
    <location>
        <position position="213"/>
    </location>
    <ligand>
        <name>Zn(2+)</name>
        <dbReference type="ChEBI" id="CHEBI:29105"/>
        <label>2</label>
        <note>catalytic</note>
    </ligand>
</feature>
<dbReference type="InterPro" id="IPR036866">
    <property type="entry name" value="RibonucZ/Hydroxyglut_hydro"/>
</dbReference>
<dbReference type="HOGENOM" id="CLU_031317_2_1_10"/>
<dbReference type="HAMAP" id="MF_01818">
    <property type="entry name" value="RNase_Z_BN"/>
    <property type="match status" value="1"/>
</dbReference>
<feature type="binding site" evidence="8">
    <location>
        <position position="271"/>
    </location>
    <ligand>
        <name>Zn(2+)</name>
        <dbReference type="ChEBI" id="CHEBI:29105"/>
        <label>2</label>
        <note>catalytic</note>
    </ligand>
</feature>
<dbReference type="PANTHER" id="PTHR46018:SF2">
    <property type="entry name" value="ZINC PHOSPHODIESTERASE ELAC PROTEIN 1"/>
    <property type="match status" value="1"/>
</dbReference>
<name>G6AZ91_9BACT</name>
<feature type="binding site" evidence="8">
    <location>
        <position position="63"/>
    </location>
    <ligand>
        <name>Zn(2+)</name>
        <dbReference type="ChEBI" id="CHEBI:29105"/>
        <label>1</label>
        <note>catalytic</note>
    </ligand>
</feature>
<dbReference type="InterPro" id="IPR013471">
    <property type="entry name" value="RNase_Z/BN"/>
</dbReference>
<keyword evidence="5 8" id="KW-0255">Endonuclease</keyword>
<dbReference type="PATRIC" id="fig|1002367.3.peg.1590"/>
<keyword evidence="2 8" id="KW-0819">tRNA processing</keyword>
<feature type="active site" description="Proton acceptor" evidence="8">
    <location>
        <position position="67"/>
    </location>
</feature>
<keyword evidence="3 8" id="KW-0540">Nuclease</keyword>
<feature type="binding site" evidence="8">
    <location>
        <position position="67"/>
    </location>
    <ligand>
        <name>Zn(2+)</name>
        <dbReference type="ChEBI" id="CHEBI:29105"/>
        <label>2</label>
        <note>catalytic</note>
    </ligand>
</feature>
<dbReference type="PANTHER" id="PTHR46018">
    <property type="entry name" value="ZINC PHOSPHODIESTERASE ELAC PROTEIN 1"/>
    <property type="match status" value="1"/>
</dbReference>
<comment type="caution">
    <text evidence="9">The sequence shown here is derived from an EMBL/GenBank/DDBJ whole genome shotgun (WGS) entry which is preliminary data.</text>
</comment>
<evidence type="ECO:0000313" key="10">
    <source>
        <dbReference type="Proteomes" id="UP000004407"/>
    </source>
</evidence>
<sequence length="305" mass="34500">MEPFKIHILGCGSALPTLRHNPSAQVVEIREKQFLVDCGEGTQLQMRRSKIGFNRLCAVFISHIHGDHCFGLIGMLSSFGLLGRTMPLAIYAPKELKPVLDMLLETFCNDFDYEIQFHAVDTKKRAVIYEDRSLTVESIPLKHREPCAGFLFREKPTLPHIRRDMIDFYHIPVSQINNIKNGASWTDEDGNVIPSNRLTRPADPPRSYAYCSDTCYLPELHKQLEGTTCIYHETTYATEDAEKATKYCHSTAAQAAQVARDAHAGRLLLGHYSSKYDNEQVLLEEARAVFPASELTREGMVVELK</sequence>
<accession>G6AZ91</accession>
<organism evidence="9 10">
    <name type="scientific">Leyella stercorea DSM 18206</name>
    <dbReference type="NCBI Taxonomy" id="1002367"/>
    <lineage>
        <taxon>Bacteria</taxon>
        <taxon>Pseudomonadati</taxon>
        <taxon>Bacteroidota</taxon>
        <taxon>Bacteroidia</taxon>
        <taxon>Bacteroidales</taxon>
        <taxon>Prevotellaceae</taxon>
        <taxon>Leyella</taxon>
    </lineage>
</organism>
<proteinExistence type="inferred from homology"/>
<protein>
    <recommendedName>
        <fullName evidence="8">Ribonuclease Z</fullName>
        <shortName evidence="8">RNase Z</shortName>
        <ecNumber evidence="8">3.1.26.11</ecNumber>
    </recommendedName>
    <alternativeName>
        <fullName evidence="8">tRNA 3 endonuclease</fullName>
    </alternativeName>
    <alternativeName>
        <fullName evidence="8">tRNase Z</fullName>
    </alternativeName>
</protein>
<evidence type="ECO:0000256" key="2">
    <source>
        <dbReference type="ARBA" id="ARBA00022694"/>
    </source>
</evidence>
<dbReference type="AlphaFoldDB" id="G6AZ91"/>
<gene>
    <name evidence="8" type="primary">rnz</name>
    <name evidence="9" type="ORF">HMPREF0673_01955</name>
</gene>
<evidence type="ECO:0000256" key="6">
    <source>
        <dbReference type="ARBA" id="ARBA00022801"/>
    </source>
</evidence>
<evidence type="ECO:0000313" key="9">
    <source>
        <dbReference type="EMBL" id="EHJ38646.1"/>
    </source>
</evidence>
<comment type="similarity">
    <text evidence="8">Belongs to the RNase Z family.</text>
</comment>
<dbReference type="GeneID" id="78337535"/>
<dbReference type="GO" id="GO:0042781">
    <property type="term" value="F:3'-tRNA processing endoribonuclease activity"/>
    <property type="evidence" value="ECO:0007669"/>
    <property type="project" value="UniProtKB-UniRule"/>
</dbReference>
<feature type="binding site" evidence="8">
    <location>
        <position position="68"/>
    </location>
    <ligand>
        <name>Zn(2+)</name>
        <dbReference type="ChEBI" id="CHEBI:29105"/>
        <label>2</label>
        <note>catalytic</note>
    </ligand>
</feature>
<dbReference type="EC" id="3.1.26.11" evidence="8"/>
<keyword evidence="6 8" id="KW-0378">Hydrolase</keyword>
<evidence type="ECO:0000256" key="7">
    <source>
        <dbReference type="ARBA" id="ARBA00022833"/>
    </source>
</evidence>
<dbReference type="Pfam" id="PF23023">
    <property type="entry name" value="Anti-Pycsar_Apyc1"/>
    <property type="match status" value="1"/>
</dbReference>
<dbReference type="RefSeq" id="WP_007900979.1">
    <property type="nucleotide sequence ID" value="NZ_JH379442.1"/>
</dbReference>
<evidence type="ECO:0000256" key="5">
    <source>
        <dbReference type="ARBA" id="ARBA00022759"/>
    </source>
</evidence>
<dbReference type="Gene3D" id="3.60.15.10">
    <property type="entry name" value="Ribonuclease Z/Hydroxyacylglutathione hydrolase-like"/>
    <property type="match status" value="1"/>
</dbReference>
<evidence type="ECO:0000256" key="4">
    <source>
        <dbReference type="ARBA" id="ARBA00022723"/>
    </source>
</evidence>
<dbReference type="EMBL" id="AFZZ01000169">
    <property type="protein sequence ID" value="EHJ38646.1"/>
    <property type="molecule type" value="Genomic_DNA"/>
</dbReference>
<evidence type="ECO:0000256" key="1">
    <source>
        <dbReference type="ARBA" id="ARBA00011738"/>
    </source>
</evidence>
<comment type="subunit">
    <text evidence="1 8">Homodimer.</text>
</comment>
<keyword evidence="7 8" id="KW-0862">Zinc</keyword>
<evidence type="ECO:0000256" key="3">
    <source>
        <dbReference type="ARBA" id="ARBA00022722"/>
    </source>
</evidence>
<keyword evidence="4 8" id="KW-0479">Metal-binding</keyword>
<feature type="binding site" evidence="8">
    <location>
        <position position="143"/>
    </location>
    <ligand>
        <name>Zn(2+)</name>
        <dbReference type="ChEBI" id="CHEBI:29105"/>
        <label>1</label>
        <note>catalytic</note>
    </ligand>
</feature>
<evidence type="ECO:0000256" key="8">
    <source>
        <dbReference type="HAMAP-Rule" id="MF_01818"/>
    </source>
</evidence>
<comment type="cofactor">
    <cofactor evidence="8">
        <name>Zn(2+)</name>
        <dbReference type="ChEBI" id="CHEBI:29105"/>
    </cofactor>
    <text evidence="8">Binds 2 Zn(2+) ions.</text>
</comment>
<dbReference type="Proteomes" id="UP000004407">
    <property type="component" value="Unassembled WGS sequence"/>
</dbReference>
<dbReference type="CDD" id="cd07717">
    <property type="entry name" value="RNaseZ_ZiPD-like_MBL-fold"/>
    <property type="match status" value="1"/>
</dbReference>
<feature type="binding site" evidence="8">
    <location>
        <position position="213"/>
    </location>
    <ligand>
        <name>Zn(2+)</name>
        <dbReference type="ChEBI" id="CHEBI:29105"/>
        <label>1</label>
        <note>catalytic</note>
    </ligand>
</feature>
<comment type="function">
    <text evidence="8">Zinc phosphodiesterase, which displays some tRNA 3'-processing endonuclease activity. Probably involved in tRNA maturation, by removing a 3'-trailer from precursor tRNA.</text>
</comment>
<dbReference type="SUPFAM" id="SSF56281">
    <property type="entry name" value="Metallo-hydrolase/oxidoreductase"/>
    <property type="match status" value="1"/>
</dbReference>
<dbReference type="eggNOG" id="COG1234">
    <property type="taxonomic scope" value="Bacteria"/>
</dbReference>
<dbReference type="NCBIfam" id="NF000801">
    <property type="entry name" value="PRK00055.1-3"/>
    <property type="match status" value="1"/>
</dbReference>
<reference evidence="9 10" key="1">
    <citation type="submission" date="2011-08" db="EMBL/GenBank/DDBJ databases">
        <authorList>
            <person name="Weinstock G."/>
            <person name="Sodergren E."/>
            <person name="Clifton S."/>
            <person name="Fulton L."/>
            <person name="Fulton B."/>
            <person name="Courtney L."/>
            <person name="Fronick C."/>
            <person name="Harrison M."/>
            <person name="Strong C."/>
            <person name="Farmer C."/>
            <person name="Delahaunty K."/>
            <person name="Markovic C."/>
            <person name="Hall O."/>
            <person name="Minx P."/>
            <person name="Tomlinson C."/>
            <person name="Mitreva M."/>
            <person name="Hou S."/>
            <person name="Chen J."/>
            <person name="Wollam A."/>
            <person name="Pepin K.H."/>
            <person name="Johnson M."/>
            <person name="Bhonagiri V."/>
            <person name="Zhang X."/>
            <person name="Suruliraj S."/>
            <person name="Warren W."/>
            <person name="Chinwalla A."/>
            <person name="Mardis E.R."/>
            <person name="Wilson R.K."/>
        </authorList>
    </citation>
    <scope>NUCLEOTIDE SEQUENCE [LARGE SCALE GENOMIC DNA]</scope>
    <source>
        <strain evidence="9 10">DSM 18206</strain>
    </source>
</reference>
<dbReference type="NCBIfam" id="TIGR02651">
    <property type="entry name" value="RNase_Z"/>
    <property type="match status" value="1"/>
</dbReference>
<feature type="binding site" evidence="8">
    <location>
        <position position="65"/>
    </location>
    <ligand>
        <name>Zn(2+)</name>
        <dbReference type="ChEBI" id="CHEBI:29105"/>
        <label>1</label>
        <note>catalytic</note>
    </ligand>
</feature>
<dbReference type="GO" id="GO:0008270">
    <property type="term" value="F:zinc ion binding"/>
    <property type="evidence" value="ECO:0007669"/>
    <property type="project" value="UniProtKB-UniRule"/>
</dbReference>